<organism evidence="1 2">
    <name type="scientific">Amycolatopsis nalaikhensis</name>
    <dbReference type="NCBI Taxonomy" id="715472"/>
    <lineage>
        <taxon>Bacteria</taxon>
        <taxon>Bacillati</taxon>
        <taxon>Actinomycetota</taxon>
        <taxon>Actinomycetes</taxon>
        <taxon>Pseudonocardiales</taxon>
        <taxon>Pseudonocardiaceae</taxon>
        <taxon>Amycolatopsis</taxon>
    </lineage>
</organism>
<keyword evidence="2" id="KW-1185">Reference proteome</keyword>
<dbReference type="InterPro" id="IPR013783">
    <property type="entry name" value="Ig-like_fold"/>
</dbReference>
<reference evidence="1 2" key="1">
    <citation type="submission" date="2023-06" db="EMBL/GenBank/DDBJ databases">
        <authorList>
            <person name="Oyuntsetseg B."/>
            <person name="Kim S.B."/>
        </authorList>
    </citation>
    <scope>NUCLEOTIDE SEQUENCE [LARGE SCALE GENOMIC DNA]</scope>
    <source>
        <strain evidence="1 2">2-2</strain>
    </source>
</reference>
<sequence>MNAGTGTATGVRLTDSGTLASHTWNGFTGMYIVLAPGQTAEGSTWAYIADFTEDVVRLQVEVTSAEPDAEPADNLVTITAPLTVVRGGFTGIAYGDYNRNHVLDPGEVLPGLRIQASGQGAGWSAETVTDSQGRFAFHDLLAGTWHVYPSSPDWTFTYPAVEVDGVSEPEVVLRGEYDITGWLTGSARLSAST</sequence>
<dbReference type="Gene3D" id="2.60.40.10">
    <property type="entry name" value="Immunoglobulins"/>
    <property type="match status" value="1"/>
</dbReference>
<evidence type="ECO:0000313" key="1">
    <source>
        <dbReference type="EMBL" id="WIV53940.1"/>
    </source>
</evidence>
<dbReference type="RefSeq" id="WP_285450467.1">
    <property type="nucleotide sequence ID" value="NZ_CP127173.1"/>
</dbReference>
<proteinExistence type="predicted"/>
<dbReference type="Proteomes" id="UP001227101">
    <property type="component" value="Chromosome"/>
</dbReference>
<name>A0ABY8XE97_9PSEU</name>
<protein>
    <submittedName>
        <fullName evidence="1">Carboxypeptidase-like regulatory domain-containing protein</fullName>
    </submittedName>
</protein>
<evidence type="ECO:0000313" key="2">
    <source>
        <dbReference type="Proteomes" id="UP001227101"/>
    </source>
</evidence>
<dbReference type="EMBL" id="CP127173">
    <property type="protein sequence ID" value="WIV53940.1"/>
    <property type="molecule type" value="Genomic_DNA"/>
</dbReference>
<dbReference type="SUPFAM" id="SSF117074">
    <property type="entry name" value="Hypothetical protein PA1324"/>
    <property type="match status" value="1"/>
</dbReference>
<accession>A0ABY8XE97</accession>
<gene>
    <name evidence="1" type="ORF">QP939_34410</name>
</gene>